<evidence type="ECO:0000256" key="4">
    <source>
        <dbReference type="ARBA" id="ARBA00023136"/>
    </source>
</evidence>
<dbReference type="InterPro" id="IPR002657">
    <property type="entry name" value="BilAc:Na_symport/Acr3"/>
</dbReference>
<dbReference type="Proteomes" id="UP000295777">
    <property type="component" value="Unassembled WGS sequence"/>
</dbReference>
<comment type="subcellular location">
    <subcellularLocation>
        <location evidence="1">Membrane</location>
        <topology evidence="1">Multi-pass membrane protein</topology>
    </subcellularLocation>
</comment>
<dbReference type="OrthoDB" id="9806785at2"/>
<keyword evidence="2 5" id="KW-0812">Transmembrane</keyword>
<organism evidence="6 7">
    <name type="scientific">Phorcysia thermohydrogeniphila</name>
    <dbReference type="NCBI Taxonomy" id="936138"/>
    <lineage>
        <taxon>Bacteria</taxon>
        <taxon>Pseudomonadati</taxon>
        <taxon>Aquificota</taxon>
        <taxon>Aquificia</taxon>
        <taxon>Desulfurobacteriales</taxon>
        <taxon>Desulfurobacteriaceae</taxon>
        <taxon>Phorcysia</taxon>
    </lineage>
</organism>
<feature type="transmembrane region" description="Helical" evidence="5">
    <location>
        <begin position="120"/>
        <end position="145"/>
    </location>
</feature>
<keyword evidence="3 5" id="KW-1133">Transmembrane helix</keyword>
<feature type="transmembrane region" description="Helical" evidence="5">
    <location>
        <begin position="31"/>
        <end position="50"/>
    </location>
</feature>
<feature type="transmembrane region" description="Helical" evidence="5">
    <location>
        <begin position="221"/>
        <end position="242"/>
    </location>
</feature>
<feature type="transmembrane region" description="Helical" evidence="5">
    <location>
        <begin position="157"/>
        <end position="179"/>
    </location>
</feature>
<accession>A0A4R1GEC0</accession>
<reference evidence="6 7" key="1">
    <citation type="submission" date="2019-03" db="EMBL/GenBank/DDBJ databases">
        <title>Genomic Encyclopedia of Archaeal and Bacterial Type Strains, Phase II (KMG-II): from individual species to whole genera.</title>
        <authorList>
            <person name="Goeker M."/>
        </authorList>
    </citation>
    <scope>NUCLEOTIDE SEQUENCE [LARGE SCALE GENOMIC DNA]</scope>
    <source>
        <strain evidence="6 7">DSM 24425</strain>
    </source>
</reference>
<comment type="caution">
    <text evidence="6">The sequence shown here is derived from an EMBL/GenBank/DDBJ whole genome shotgun (WGS) entry which is preliminary data.</text>
</comment>
<evidence type="ECO:0000313" key="7">
    <source>
        <dbReference type="Proteomes" id="UP000295777"/>
    </source>
</evidence>
<dbReference type="EMBL" id="SMFV01000002">
    <property type="protein sequence ID" value="TCK05183.1"/>
    <property type="molecule type" value="Genomic_DNA"/>
</dbReference>
<gene>
    <name evidence="6" type="ORF">CLV27_0605</name>
</gene>
<dbReference type="Pfam" id="PF01758">
    <property type="entry name" value="SBF"/>
    <property type="match status" value="1"/>
</dbReference>
<keyword evidence="4 5" id="KW-0472">Membrane</keyword>
<feature type="transmembrane region" description="Helical" evidence="5">
    <location>
        <begin position="62"/>
        <end position="86"/>
    </location>
</feature>
<dbReference type="PANTHER" id="PTHR10361:SF28">
    <property type="entry name" value="P3 PROTEIN-RELATED"/>
    <property type="match status" value="1"/>
</dbReference>
<evidence type="ECO:0000313" key="6">
    <source>
        <dbReference type="EMBL" id="TCK05183.1"/>
    </source>
</evidence>
<evidence type="ECO:0000256" key="2">
    <source>
        <dbReference type="ARBA" id="ARBA00022692"/>
    </source>
</evidence>
<dbReference type="RefSeq" id="WP_132525679.1">
    <property type="nucleotide sequence ID" value="NZ_SMFV01000002.1"/>
</dbReference>
<evidence type="ECO:0000256" key="3">
    <source>
        <dbReference type="ARBA" id="ARBA00022989"/>
    </source>
</evidence>
<sequence length="317" mass="34863">MRKIPDLLWLWTLLIVPLGLLKPELFMPLKPYIKPLLGTVILSMGLTLRPEDFKIILERPKLVLIGLFSQYAVMPLLGLVFGVFFFKNLPPDFTAGQVLTGSCPTGVVSNVYTFLAGANVALSISLSAVNTFVSPVLTPALTAVLVSKIVHVDLLKLFLDMVQVTLIPVVLGIVINYYFGDRLQKVKPFLPVYSTLAVVLIVGFVVSAGHKKILSLPPSSVLFLLLASLFHLLFGFWFGYVIPRLLGVTKRERITISIETAMQNSGLATVLAISQWGALSALPAVTYSVVQNLVGPFVCQLFRKMIEGWSPLKWLRG</sequence>
<dbReference type="GO" id="GO:0016020">
    <property type="term" value="C:membrane"/>
    <property type="evidence" value="ECO:0007669"/>
    <property type="project" value="UniProtKB-SubCell"/>
</dbReference>
<keyword evidence="7" id="KW-1185">Reference proteome</keyword>
<name>A0A4R1GEC0_9BACT</name>
<dbReference type="InterPro" id="IPR038770">
    <property type="entry name" value="Na+/solute_symporter_sf"/>
</dbReference>
<protein>
    <submittedName>
        <fullName evidence="6">BASS family bile acid:Na+ symporter</fullName>
    </submittedName>
</protein>
<dbReference type="AlphaFoldDB" id="A0A4R1GEC0"/>
<dbReference type="PANTHER" id="PTHR10361">
    <property type="entry name" value="SODIUM-BILE ACID COTRANSPORTER"/>
    <property type="match status" value="1"/>
</dbReference>
<dbReference type="Gene3D" id="1.20.1530.20">
    <property type="match status" value="1"/>
</dbReference>
<proteinExistence type="predicted"/>
<dbReference type="InterPro" id="IPR004710">
    <property type="entry name" value="Bilac:Na_transpt"/>
</dbReference>
<feature type="transmembrane region" description="Helical" evidence="5">
    <location>
        <begin position="191"/>
        <end position="209"/>
    </location>
</feature>
<evidence type="ECO:0000256" key="5">
    <source>
        <dbReference type="SAM" id="Phobius"/>
    </source>
</evidence>
<evidence type="ECO:0000256" key="1">
    <source>
        <dbReference type="ARBA" id="ARBA00004141"/>
    </source>
</evidence>